<evidence type="ECO:0000313" key="3">
    <source>
        <dbReference type="Proteomes" id="UP000061018"/>
    </source>
</evidence>
<evidence type="ECO:0000313" key="2">
    <source>
        <dbReference type="EMBL" id="AKZ53497.1"/>
    </source>
</evidence>
<reference evidence="3" key="1">
    <citation type="journal article" date="2015" name="J. Biotechnol.">
        <title>Complete genome sequence of Streptomyces ambofaciens ATCC 23877, the spiramycin producer.</title>
        <authorList>
            <person name="Thibessard A."/>
            <person name="Haas D."/>
            <person name="Gerbaud C."/>
            <person name="Aigle B."/>
            <person name="Lautru S."/>
            <person name="Pernodet J.L."/>
            <person name="Leblond P."/>
        </authorList>
    </citation>
    <scope>NUCLEOTIDE SEQUENCE [LARGE SCALE GENOMIC DNA]</scope>
    <source>
        <strain evidence="3">ATCC 23877 / 3486 / DSM 40053 / JCM 4204 / NBRC 12836 / NRRL B-2516</strain>
    </source>
</reference>
<gene>
    <name evidence="2" type="ORF">SAM23877_0448</name>
</gene>
<feature type="region of interest" description="Disordered" evidence="1">
    <location>
        <begin position="30"/>
        <end position="63"/>
    </location>
</feature>
<dbReference type="EMBL" id="CP012382">
    <property type="protein sequence ID" value="AKZ53497.1"/>
    <property type="molecule type" value="Genomic_DNA"/>
</dbReference>
<name>A0A0K2AKW1_STRA7</name>
<proteinExistence type="predicted"/>
<dbReference type="KEGG" id="samb:SAM23877_0448"/>
<dbReference type="AlphaFoldDB" id="A0A0K2AKW1"/>
<evidence type="ECO:0000256" key="1">
    <source>
        <dbReference type="SAM" id="MobiDB-lite"/>
    </source>
</evidence>
<protein>
    <submittedName>
        <fullName evidence="2">Uncharacterized protein</fullName>
    </submittedName>
</protein>
<organism evidence="2 3">
    <name type="scientific">Streptomyces ambofaciens (strain ATCC 23877 / 3486 / DSM 40053 / JCM 4204 / NBRC 12836 / NRRL B-2516)</name>
    <dbReference type="NCBI Taxonomy" id="278992"/>
    <lineage>
        <taxon>Bacteria</taxon>
        <taxon>Bacillati</taxon>
        <taxon>Actinomycetota</taxon>
        <taxon>Actinomycetes</taxon>
        <taxon>Kitasatosporales</taxon>
        <taxon>Streptomycetaceae</taxon>
        <taxon>Streptomyces</taxon>
    </lineage>
</organism>
<accession>A0A0K2AKW1</accession>
<sequence>MDSGAPGKAFSSAERMNMALLRHETRACGSGEPIRTGVHGALDTPAVPRSLSARSTGGHGRRK</sequence>
<dbReference type="Proteomes" id="UP000061018">
    <property type="component" value="Chromosome"/>
</dbReference>